<dbReference type="Proteomes" id="UP000000377">
    <property type="component" value="Chromosome"/>
</dbReference>
<dbReference type="KEGG" id="sbh:SBI_06404"/>
<evidence type="ECO:0000313" key="4">
    <source>
        <dbReference type="Proteomes" id="UP000000377"/>
    </source>
</evidence>
<evidence type="ECO:0000313" key="3">
    <source>
        <dbReference type="EMBL" id="ADI09524.1"/>
    </source>
</evidence>
<keyword evidence="1" id="KW-0067">ATP-binding</keyword>
<dbReference type="RefSeq" id="WP_014178975.1">
    <property type="nucleotide sequence ID" value="NC_016582.1"/>
</dbReference>
<dbReference type="GO" id="GO:0004674">
    <property type="term" value="F:protein serine/threonine kinase activity"/>
    <property type="evidence" value="ECO:0007669"/>
    <property type="project" value="UniProtKB-KW"/>
</dbReference>
<dbReference type="InterPro" id="IPR000719">
    <property type="entry name" value="Prot_kinase_dom"/>
</dbReference>
<protein>
    <submittedName>
        <fullName evidence="3">Serine/threonine protein kinase</fullName>
    </submittedName>
</protein>
<evidence type="ECO:0000259" key="2">
    <source>
        <dbReference type="PROSITE" id="PS50011"/>
    </source>
</evidence>
<dbReference type="PROSITE" id="PS50011">
    <property type="entry name" value="PROTEIN_KINASE_DOM"/>
    <property type="match status" value="1"/>
</dbReference>
<name>D7BTV5_STRBB</name>
<reference evidence="3 4" key="1">
    <citation type="journal article" date="2010" name="J. Bacteriol.">
        <title>Genome sequence of the milbemycin-producing bacterium Streptomyces bingchenggensis.</title>
        <authorList>
            <person name="Wang X.J."/>
            <person name="Yan Y.J."/>
            <person name="Zhang B."/>
            <person name="An J."/>
            <person name="Wang J.J."/>
            <person name="Tian J."/>
            <person name="Jiang L."/>
            <person name="Chen Y.H."/>
            <person name="Huang S.X."/>
            <person name="Yin M."/>
            <person name="Zhang J."/>
            <person name="Gao A.L."/>
            <person name="Liu C.X."/>
            <person name="Zhu Z.X."/>
            <person name="Xiang W.S."/>
        </authorList>
    </citation>
    <scope>NUCLEOTIDE SEQUENCE [LARGE SCALE GENOMIC DNA]</scope>
    <source>
        <strain evidence="3 4">BCW-1</strain>
    </source>
</reference>
<dbReference type="PROSITE" id="PS00107">
    <property type="entry name" value="PROTEIN_KINASE_ATP"/>
    <property type="match status" value="1"/>
</dbReference>
<organism evidence="3 4">
    <name type="scientific">Streptomyces bingchenggensis (strain BCW-1)</name>
    <dbReference type="NCBI Taxonomy" id="749414"/>
    <lineage>
        <taxon>Bacteria</taxon>
        <taxon>Bacillati</taxon>
        <taxon>Actinomycetota</taxon>
        <taxon>Actinomycetes</taxon>
        <taxon>Kitasatosporales</taxon>
        <taxon>Streptomycetaceae</taxon>
        <taxon>Streptomyces</taxon>
    </lineage>
</organism>
<feature type="binding site" evidence="1">
    <location>
        <position position="43"/>
    </location>
    <ligand>
        <name>ATP</name>
        <dbReference type="ChEBI" id="CHEBI:30616"/>
    </ligand>
</feature>
<dbReference type="AlphaFoldDB" id="D7BTV5"/>
<dbReference type="eggNOG" id="COG0515">
    <property type="taxonomic scope" value="Bacteria"/>
</dbReference>
<dbReference type="GO" id="GO:0005524">
    <property type="term" value="F:ATP binding"/>
    <property type="evidence" value="ECO:0007669"/>
    <property type="project" value="UniProtKB-UniRule"/>
</dbReference>
<dbReference type="InterPro" id="IPR011009">
    <property type="entry name" value="Kinase-like_dom_sf"/>
</dbReference>
<dbReference type="EMBL" id="CP002047">
    <property type="protein sequence ID" value="ADI09524.1"/>
    <property type="molecule type" value="Genomic_DNA"/>
</dbReference>
<sequence length="78" mass="8780">MDDLLPADPDRIGPYILEGRLGAGGMGQVYLGRSPGGRHVAVKVIRPEHATNPQFRRRFTREVEGRTARRRIPHRTGH</sequence>
<keyword evidence="1" id="KW-0547">Nucleotide-binding</keyword>
<keyword evidence="3" id="KW-0808">Transferase</keyword>
<dbReference type="HOGENOM" id="CLU_179370_0_0_11"/>
<keyword evidence="3" id="KW-0723">Serine/threonine-protein kinase</keyword>
<dbReference type="PATRIC" id="fig|749414.3.peg.6597"/>
<keyword evidence="3" id="KW-0418">Kinase</keyword>
<evidence type="ECO:0000256" key="1">
    <source>
        <dbReference type="PROSITE-ProRule" id="PRU10141"/>
    </source>
</evidence>
<gene>
    <name evidence="3" type="ordered locus">SBI_06404</name>
</gene>
<keyword evidence="4" id="KW-1185">Reference proteome</keyword>
<dbReference type="SUPFAM" id="SSF56112">
    <property type="entry name" value="Protein kinase-like (PK-like)"/>
    <property type="match status" value="1"/>
</dbReference>
<dbReference type="InterPro" id="IPR017441">
    <property type="entry name" value="Protein_kinase_ATP_BS"/>
</dbReference>
<dbReference type="Gene3D" id="3.30.200.20">
    <property type="entry name" value="Phosphorylase Kinase, domain 1"/>
    <property type="match status" value="1"/>
</dbReference>
<dbReference type="STRING" id="749414.SBI_06404"/>
<proteinExistence type="predicted"/>
<feature type="domain" description="Protein kinase" evidence="2">
    <location>
        <begin position="15"/>
        <end position="78"/>
    </location>
</feature>
<accession>D7BTV5</accession>